<evidence type="ECO:0000313" key="2">
    <source>
        <dbReference type="Proteomes" id="UP000308836"/>
    </source>
</evidence>
<name>A0AC61RB14_9FIRM</name>
<dbReference type="Proteomes" id="UP000308836">
    <property type="component" value="Unassembled WGS sequence"/>
</dbReference>
<reference evidence="1" key="1">
    <citation type="submission" date="2019-04" db="EMBL/GenBank/DDBJ databases">
        <title>Microbes associate with the intestines of laboratory mice.</title>
        <authorList>
            <person name="Navarre W."/>
            <person name="Wong E."/>
            <person name="Huang K."/>
            <person name="Tropini C."/>
            <person name="Ng K."/>
            <person name="Yu B."/>
        </authorList>
    </citation>
    <scope>NUCLEOTIDE SEQUENCE</scope>
    <source>
        <strain evidence="1">NM09_H32</strain>
    </source>
</reference>
<proteinExistence type="predicted"/>
<keyword evidence="2" id="KW-1185">Reference proteome</keyword>
<protein>
    <submittedName>
        <fullName evidence="1">Uncharacterized protein</fullName>
    </submittedName>
</protein>
<organism evidence="1 2">
    <name type="scientific">Dubosiella muris</name>
    <dbReference type="NCBI Taxonomy" id="3038133"/>
    <lineage>
        <taxon>Bacteria</taxon>
        <taxon>Bacillati</taxon>
        <taxon>Bacillota</taxon>
        <taxon>Erysipelotrichia</taxon>
        <taxon>Erysipelotrichales</taxon>
        <taxon>Erysipelotrichaceae</taxon>
        <taxon>Dubosiella</taxon>
    </lineage>
</organism>
<evidence type="ECO:0000313" key="1">
    <source>
        <dbReference type="EMBL" id="TGY67334.1"/>
    </source>
</evidence>
<gene>
    <name evidence="1" type="ORF">E5336_00755</name>
</gene>
<accession>A0AC61RB14</accession>
<dbReference type="EMBL" id="SRYG01000001">
    <property type="protein sequence ID" value="TGY67334.1"/>
    <property type="molecule type" value="Genomic_DNA"/>
</dbReference>
<sequence>MTKIQKALALIATFQTGDAKQAYDLLASSYIQHNPSYATGRSAFVDSVKALAKAPAPTTVENIRAFEDGDNVFLHTVYDFAGAGKQVAFDVFRFDENGKIAEHWDVMASIPSRSANANGKF</sequence>
<comment type="caution">
    <text evidence="1">The sequence shown here is derived from an EMBL/GenBank/DDBJ whole genome shotgun (WGS) entry which is preliminary data.</text>
</comment>